<evidence type="ECO:0000313" key="2">
    <source>
        <dbReference type="Proteomes" id="UP001234297"/>
    </source>
</evidence>
<gene>
    <name evidence="1" type="ORF">MRB53_025262</name>
</gene>
<proteinExistence type="predicted"/>
<name>A0ACC2LFC4_PERAE</name>
<protein>
    <submittedName>
        <fullName evidence="1">Uncharacterized protein</fullName>
    </submittedName>
</protein>
<comment type="caution">
    <text evidence="1">The sequence shown here is derived from an EMBL/GenBank/DDBJ whole genome shotgun (WGS) entry which is preliminary data.</text>
</comment>
<keyword evidence="2" id="KW-1185">Reference proteome</keyword>
<dbReference type="EMBL" id="CM056816">
    <property type="protein sequence ID" value="KAJ8631926.1"/>
    <property type="molecule type" value="Genomic_DNA"/>
</dbReference>
<evidence type="ECO:0000313" key="1">
    <source>
        <dbReference type="EMBL" id="KAJ8631926.1"/>
    </source>
</evidence>
<reference evidence="1 2" key="1">
    <citation type="journal article" date="2022" name="Hortic Res">
        <title>A haplotype resolved chromosomal level avocado genome allows analysis of novel avocado genes.</title>
        <authorList>
            <person name="Nath O."/>
            <person name="Fletcher S.J."/>
            <person name="Hayward A."/>
            <person name="Shaw L.M."/>
            <person name="Masouleh A.K."/>
            <person name="Furtado A."/>
            <person name="Henry R.J."/>
            <person name="Mitter N."/>
        </authorList>
    </citation>
    <scope>NUCLEOTIDE SEQUENCE [LARGE SCALE GENOMIC DNA]</scope>
    <source>
        <strain evidence="2">cv. Hass</strain>
    </source>
</reference>
<sequence>MYGGCDYFDPHDVNPIQGRIDGQPQTAINCPEVAAMGGSSSNNLEDNLRLSNVSLEDLSKTNPPSEGSMGIDLQQQLRFDLEQEYNSHLLQYMLQDSHPQLEHRNWEQDMQEMDIHQQQQMEQQQQQQMEQQQQQMPLPHDLQCFNSAAHLNPPYTTPDLLNLLHLPRCSVTSMLPASSIAFNSPERKHNNFHTLDMFSELPMTDSTSASTILYDPPLQLSFPPQPPIFRDLFHSLPLHDYSLPGSRGGPYLGGVDDRDGNGGVFQEGDGRQFDNSLLDFRREMPGLGKGEARGTNQFATERQRREQLSEKFKALGSLVPNPAKTDRASVVSDAIDYIKELQRSINELKILVEKKRCTRERRKRMKVEDDASNEIESSSVTADREQPFNGSLRSSWLLRKSKETMVDVRIIEDEVYIKLTQRKKASFLLLVAKILDELQLELLQVAGGNIGDYYIFMFNTKIGEDSSVYASAIANKMIEVLDRQHLTFPAKL</sequence>
<dbReference type="Proteomes" id="UP001234297">
    <property type="component" value="Chromosome 8"/>
</dbReference>
<accession>A0ACC2LFC4</accession>
<organism evidence="1 2">
    <name type="scientific">Persea americana</name>
    <name type="common">Avocado</name>
    <dbReference type="NCBI Taxonomy" id="3435"/>
    <lineage>
        <taxon>Eukaryota</taxon>
        <taxon>Viridiplantae</taxon>
        <taxon>Streptophyta</taxon>
        <taxon>Embryophyta</taxon>
        <taxon>Tracheophyta</taxon>
        <taxon>Spermatophyta</taxon>
        <taxon>Magnoliopsida</taxon>
        <taxon>Magnoliidae</taxon>
        <taxon>Laurales</taxon>
        <taxon>Lauraceae</taxon>
        <taxon>Persea</taxon>
    </lineage>
</organism>